<evidence type="ECO:0000256" key="1">
    <source>
        <dbReference type="ARBA" id="ARBA00010820"/>
    </source>
</evidence>
<proteinExistence type="inferred from homology"/>
<sequence length="375" mass="41553">MAPKRLIDAVPPSASSSEEESDSETVNDEEEEEENSVAEGPADGEKSGDESSEEEEEEEEEGDDADEEEEKKKPSEKKSQVESGTGSDSETESDDNSPPSPSTADFTIKPSKPMEDSSKPKSKKPTKPSTSTVLALAATPVSKRAAETELNGKDSKKKKSSSDEDQKKASGFQRLWSEGDEIVILKGMIEYQAKTGRDPYADMGAFLEFIKKNLHVDVDKRQLMNKIRRLKKKYQNNAEKGETGFSKPHESKTFQLSKDIWGAIEANNAADGNDDAAKSAKKGSKQGGKTQSNGLVKADPDEFWASYPCFRDSLRFVNNSLASEDELKKRLPLIGSSKVKELENRWKKLKMEELELHARKEALVFEQSKLFLNSI</sequence>
<dbReference type="PANTHER" id="PTHR31662:SF33">
    <property type="entry name" value="DNA-BINDING STOREKEEPER PROTEIN TRANSCRIPTIONAL REGULATOR-LIKE PROTEIN"/>
    <property type="match status" value="1"/>
</dbReference>
<gene>
    <name evidence="4" type="ORF">PanWU01x14_236390</name>
</gene>
<evidence type="ECO:0000256" key="2">
    <source>
        <dbReference type="SAM" id="MobiDB-lite"/>
    </source>
</evidence>
<feature type="domain" description="Glabrous enhancer-binding protein-like DBD" evidence="3">
    <location>
        <begin position="172"/>
        <end position="262"/>
    </location>
</feature>
<feature type="compositionally biased region" description="Acidic residues" evidence="2">
    <location>
        <begin position="17"/>
        <end position="36"/>
    </location>
</feature>
<dbReference type="InterPro" id="IPR007592">
    <property type="entry name" value="GEBP"/>
</dbReference>
<feature type="compositionally biased region" description="Acidic residues" evidence="2">
    <location>
        <begin position="50"/>
        <end position="69"/>
    </location>
</feature>
<dbReference type="Pfam" id="PF04504">
    <property type="entry name" value="GeBP-like_DBD"/>
    <property type="match status" value="1"/>
</dbReference>
<keyword evidence="5" id="KW-1185">Reference proteome</keyword>
<dbReference type="GO" id="GO:0006355">
    <property type="term" value="P:regulation of DNA-templated transcription"/>
    <property type="evidence" value="ECO:0007669"/>
    <property type="project" value="InterPro"/>
</dbReference>
<dbReference type="STRING" id="3476.A0A2P5BIA7"/>
<evidence type="ECO:0000259" key="3">
    <source>
        <dbReference type="Pfam" id="PF04504"/>
    </source>
</evidence>
<comment type="similarity">
    <text evidence="1">Belongs to the GeBP family.</text>
</comment>
<feature type="compositionally biased region" description="Basic and acidic residues" evidence="2">
    <location>
        <begin position="144"/>
        <end position="168"/>
    </location>
</feature>
<dbReference type="Proteomes" id="UP000237105">
    <property type="component" value="Unassembled WGS sequence"/>
</dbReference>
<evidence type="ECO:0000313" key="5">
    <source>
        <dbReference type="Proteomes" id="UP000237105"/>
    </source>
</evidence>
<reference evidence="5" key="1">
    <citation type="submission" date="2016-06" db="EMBL/GenBank/DDBJ databases">
        <title>Parallel loss of symbiosis genes in relatives of nitrogen-fixing non-legume Parasponia.</title>
        <authorList>
            <person name="Van Velzen R."/>
            <person name="Holmer R."/>
            <person name="Bu F."/>
            <person name="Rutten L."/>
            <person name="Van Zeijl A."/>
            <person name="Liu W."/>
            <person name="Santuari L."/>
            <person name="Cao Q."/>
            <person name="Sharma T."/>
            <person name="Shen D."/>
            <person name="Roswanjaya Y."/>
            <person name="Wardhani T."/>
            <person name="Kalhor M.S."/>
            <person name="Jansen J."/>
            <person name="Van den Hoogen J."/>
            <person name="Gungor B."/>
            <person name="Hartog M."/>
            <person name="Hontelez J."/>
            <person name="Verver J."/>
            <person name="Yang W.-C."/>
            <person name="Schijlen E."/>
            <person name="Repin R."/>
            <person name="Schilthuizen M."/>
            <person name="Schranz E."/>
            <person name="Heidstra R."/>
            <person name="Miyata K."/>
            <person name="Fedorova E."/>
            <person name="Kohlen W."/>
            <person name="Bisseling T."/>
            <person name="Smit S."/>
            <person name="Geurts R."/>
        </authorList>
    </citation>
    <scope>NUCLEOTIDE SEQUENCE [LARGE SCALE GENOMIC DNA]</scope>
    <source>
        <strain evidence="5">cv. WU1-14</strain>
    </source>
</reference>
<dbReference type="GO" id="GO:0005634">
    <property type="term" value="C:nucleus"/>
    <property type="evidence" value="ECO:0007669"/>
    <property type="project" value="TreeGrafter"/>
</dbReference>
<dbReference type="GO" id="GO:0003677">
    <property type="term" value="F:DNA binding"/>
    <property type="evidence" value="ECO:0007669"/>
    <property type="project" value="UniProtKB-KW"/>
</dbReference>
<feature type="region of interest" description="Disordered" evidence="2">
    <location>
        <begin position="1"/>
        <end position="173"/>
    </location>
</feature>
<protein>
    <submittedName>
        <fullName evidence="4">DNA-binding storekeeper protein-related transcriptional regulator</fullName>
    </submittedName>
</protein>
<keyword evidence="4" id="KW-0238">DNA-binding</keyword>
<dbReference type="EMBL" id="JXTB01000275">
    <property type="protein sequence ID" value="PON48532.1"/>
    <property type="molecule type" value="Genomic_DNA"/>
</dbReference>
<accession>A0A2P5BIA7</accession>
<dbReference type="OrthoDB" id="661680at2759"/>
<feature type="compositionally biased region" description="Basic and acidic residues" evidence="2">
    <location>
        <begin position="70"/>
        <end position="80"/>
    </location>
</feature>
<dbReference type="PANTHER" id="PTHR31662">
    <property type="entry name" value="BNAANNG10740D PROTEIN-RELATED"/>
    <property type="match status" value="1"/>
</dbReference>
<evidence type="ECO:0000313" key="4">
    <source>
        <dbReference type="EMBL" id="PON48532.1"/>
    </source>
</evidence>
<dbReference type="InterPro" id="IPR053932">
    <property type="entry name" value="GeBP-like_DBD"/>
</dbReference>
<feature type="region of interest" description="Disordered" evidence="2">
    <location>
        <begin position="271"/>
        <end position="295"/>
    </location>
</feature>
<organism evidence="4 5">
    <name type="scientific">Parasponia andersonii</name>
    <name type="common">Sponia andersonii</name>
    <dbReference type="NCBI Taxonomy" id="3476"/>
    <lineage>
        <taxon>Eukaryota</taxon>
        <taxon>Viridiplantae</taxon>
        <taxon>Streptophyta</taxon>
        <taxon>Embryophyta</taxon>
        <taxon>Tracheophyta</taxon>
        <taxon>Spermatophyta</taxon>
        <taxon>Magnoliopsida</taxon>
        <taxon>eudicotyledons</taxon>
        <taxon>Gunneridae</taxon>
        <taxon>Pentapetalae</taxon>
        <taxon>rosids</taxon>
        <taxon>fabids</taxon>
        <taxon>Rosales</taxon>
        <taxon>Cannabaceae</taxon>
        <taxon>Parasponia</taxon>
    </lineage>
</organism>
<name>A0A2P5BIA7_PARAD</name>
<dbReference type="AlphaFoldDB" id="A0A2P5BIA7"/>
<comment type="caution">
    <text evidence="4">The sequence shown here is derived from an EMBL/GenBank/DDBJ whole genome shotgun (WGS) entry which is preliminary data.</text>
</comment>